<dbReference type="SUPFAM" id="SSF50729">
    <property type="entry name" value="PH domain-like"/>
    <property type="match status" value="1"/>
</dbReference>
<dbReference type="PRINTS" id="PR00935">
    <property type="entry name" value="BAND41"/>
</dbReference>
<dbReference type="SUPFAM" id="SSF47031">
    <property type="entry name" value="Second domain of FERM"/>
    <property type="match status" value="1"/>
</dbReference>
<dbReference type="InterPro" id="IPR001478">
    <property type="entry name" value="PDZ"/>
</dbReference>
<dbReference type="Gene3D" id="2.30.42.10">
    <property type="match status" value="1"/>
</dbReference>
<dbReference type="EMBL" id="OD002128">
    <property type="protein sequence ID" value="CAD7404308.1"/>
    <property type="molecule type" value="Genomic_DNA"/>
</dbReference>
<dbReference type="SMART" id="SM01196">
    <property type="entry name" value="FERM_C"/>
    <property type="match status" value="1"/>
</dbReference>
<dbReference type="PANTHER" id="PTHR46900:SF2">
    <property type="entry name" value="TYROSINE-PROTEIN PHOSPHATASE NON-RECEPTOR TYPE 13"/>
    <property type="match status" value="1"/>
</dbReference>
<dbReference type="PROSITE" id="PS50057">
    <property type="entry name" value="FERM_3"/>
    <property type="match status" value="1"/>
</dbReference>
<dbReference type="InterPro" id="IPR019748">
    <property type="entry name" value="FERM_central"/>
</dbReference>
<dbReference type="InterPro" id="IPR029071">
    <property type="entry name" value="Ubiquitin-like_domsf"/>
</dbReference>
<dbReference type="GO" id="GO:0071944">
    <property type="term" value="C:cell periphery"/>
    <property type="evidence" value="ECO:0007669"/>
    <property type="project" value="UniProtKB-ARBA"/>
</dbReference>
<feature type="domain" description="FERM" evidence="1">
    <location>
        <begin position="243"/>
        <end position="555"/>
    </location>
</feature>
<evidence type="ECO:0000259" key="1">
    <source>
        <dbReference type="PROSITE" id="PS50057"/>
    </source>
</evidence>
<evidence type="ECO:0000313" key="3">
    <source>
        <dbReference type="EMBL" id="CAD7404308.1"/>
    </source>
</evidence>
<reference evidence="3" key="1">
    <citation type="submission" date="2020-11" db="EMBL/GenBank/DDBJ databases">
        <authorList>
            <person name="Tran Van P."/>
        </authorList>
    </citation>
    <scope>NUCLEOTIDE SEQUENCE</scope>
</reference>
<organism evidence="3">
    <name type="scientific">Timema poppense</name>
    <name type="common">Walking stick</name>
    <dbReference type="NCBI Taxonomy" id="170557"/>
    <lineage>
        <taxon>Eukaryota</taxon>
        <taxon>Metazoa</taxon>
        <taxon>Ecdysozoa</taxon>
        <taxon>Arthropoda</taxon>
        <taxon>Hexapoda</taxon>
        <taxon>Insecta</taxon>
        <taxon>Pterygota</taxon>
        <taxon>Neoptera</taxon>
        <taxon>Polyneoptera</taxon>
        <taxon>Phasmatodea</taxon>
        <taxon>Timematodea</taxon>
        <taxon>Timematoidea</taxon>
        <taxon>Timematidae</taxon>
        <taxon>Timema</taxon>
    </lineage>
</organism>
<dbReference type="Pfam" id="PF00595">
    <property type="entry name" value="PDZ"/>
    <property type="match status" value="1"/>
</dbReference>
<dbReference type="AlphaFoldDB" id="A0A7R9H173"/>
<dbReference type="InterPro" id="IPR052074">
    <property type="entry name" value="NonRcpt_TyrProt_Phosphatase"/>
</dbReference>
<name>A0A7R9H173_TIMPO</name>
<dbReference type="SUPFAM" id="SSF54236">
    <property type="entry name" value="Ubiquitin-like"/>
    <property type="match status" value="1"/>
</dbReference>
<dbReference type="Gene3D" id="1.20.80.10">
    <property type="match status" value="1"/>
</dbReference>
<dbReference type="GO" id="GO:0009887">
    <property type="term" value="P:animal organ morphogenesis"/>
    <property type="evidence" value="ECO:0007669"/>
    <property type="project" value="UniProtKB-ARBA"/>
</dbReference>
<dbReference type="InterPro" id="IPR035963">
    <property type="entry name" value="FERM_2"/>
</dbReference>
<dbReference type="GO" id="GO:0030182">
    <property type="term" value="P:neuron differentiation"/>
    <property type="evidence" value="ECO:0007669"/>
    <property type="project" value="UniProtKB-ARBA"/>
</dbReference>
<gene>
    <name evidence="3" type="ORF">TPSB3V08_LOCUS4427</name>
</gene>
<protein>
    <submittedName>
        <fullName evidence="3">Uncharacterized protein</fullName>
    </submittedName>
</protein>
<sequence length="1003" mass="112695">MWIFSLGVTITQASSSWGTLSPNIRSALGSMTETDPTRRASLMNLLDVISDYCKTHSQNKPFSHIVMDLYSEVMGSPSQKAKLNYSLLRRAGFLPIAGRAIFPSPVLSHLTLRMSIALLGIRGEQTQHWFGENNQRSVECLADRRDKGGSWRMAGSGHRRSNSFPKKVYALSPLKENNTNIVKRKQPVKRAPSRLYRTAAFEDSGPTTKYFSPKTCIGPEFVVRAANPSKLIHITGVKSTQRRNVVVILLNGQKLDITCDPSDTTAEKLFEVIVQSEIMEENYTLGLAALLGGDFVFLPPSTKLSKIASAIWSGDTKKHTVPLYSFTLYVRVRFFLPSLRGIGSWFTKHHLFLQLRRSLLEQLIECSLVQHVGLSGLALQAEFGDYQEQEHGCEEYFLLEHYIPDNLLLGTDEVVLKARLQNCHRQRKGLDPGRAEEMFIAQVQCLPTYGSHFFSATWLTKTCGDIPMWVSVSGEGVSLHSRTAGCDKHLRQQFAWKDIKKLSYSKHYLLILPGGDSSSSKAGKLDKFKLKMEHKKSGYVFHLVSLHHQFFLKLRVQLSTLQSLAAEFGVPVVKSPQERYRLFYVEDNSRSKVSELDRQQYRLLAPPRRADNLEEAQNKENENPQLVKVISRLESESVCGDFSRQKPTPESIRRATSIELTTPRRVRVKMGTRAFASSQKELFPSCDSGNKGRCRLVFSIASHLRRAKFDYETGPFHSGLENEVDHHVSEKQPEGIPESVLDSDAFVVNSSIKSVDERFEIDIHESLSESFLQKFNNISFEEERILKTVMLERDEDGSLGIKIIEGSDGGLYIQSILPHGSAEKLGLIHKGDQLIAANGRSLLNMRYEEALQLLQSFSRELELVLSQSCRNTPNGNIIHHSSAIDLMNAVLKSSYSREESSSPNFAGGNTEEARYISLPASRLPSDSELEKSCSGSIRLEMEAESQAKEEDMAVPFIPRRGSHSRVLSSPKQYDGIRSVCCVMPAEEDNDQMSPPSSREESFL</sequence>
<evidence type="ECO:0000259" key="2">
    <source>
        <dbReference type="PROSITE" id="PS50106"/>
    </source>
</evidence>
<dbReference type="Pfam" id="PF00373">
    <property type="entry name" value="FERM_M"/>
    <property type="match status" value="1"/>
</dbReference>
<dbReference type="InterPro" id="IPR036034">
    <property type="entry name" value="PDZ_sf"/>
</dbReference>
<dbReference type="InterPro" id="IPR011993">
    <property type="entry name" value="PH-like_dom_sf"/>
</dbReference>
<dbReference type="SUPFAM" id="SSF50156">
    <property type="entry name" value="PDZ domain-like"/>
    <property type="match status" value="1"/>
</dbReference>
<dbReference type="CDD" id="cd14473">
    <property type="entry name" value="FERM_B-lobe"/>
    <property type="match status" value="1"/>
</dbReference>
<dbReference type="SMART" id="SM00228">
    <property type="entry name" value="PDZ"/>
    <property type="match status" value="1"/>
</dbReference>
<dbReference type="Pfam" id="PF09380">
    <property type="entry name" value="FERM_C"/>
    <property type="match status" value="1"/>
</dbReference>
<dbReference type="Gene3D" id="2.30.29.30">
    <property type="entry name" value="Pleckstrin-homology domain (PH domain)/Phosphotyrosine-binding domain (PTB)"/>
    <property type="match status" value="1"/>
</dbReference>
<dbReference type="InterPro" id="IPR018980">
    <property type="entry name" value="FERM_PH-like_C"/>
</dbReference>
<dbReference type="PANTHER" id="PTHR46900">
    <property type="entry name" value="TYROSINE-PROTEIN PHOSPHATASE NON-RECEPTOR TYPE 13"/>
    <property type="match status" value="1"/>
</dbReference>
<dbReference type="CDD" id="cd00136">
    <property type="entry name" value="PDZ_canonical"/>
    <property type="match status" value="1"/>
</dbReference>
<proteinExistence type="predicted"/>
<feature type="domain" description="PDZ" evidence="2">
    <location>
        <begin position="788"/>
        <end position="869"/>
    </location>
</feature>
<dbReference type="SMART" id="SM00295">
    <property type="entry name" value="B41"/>
    <property type="match status" value="1"/>
</dbReference>
<dbReference type="InterPro" id="IPR014352">
    <property type="entry name" value="FERM/acyl-CoA-bd_prot_sf"/>
</dbReference>
<dbReference type="InterPro" id="IPR019749">
    <property type="entry name" value="Band_41_domain"/>
</dbReference>
<dbReference type="InterPro" id="IPR000299">
    <property type="entry name" value="FERM_domain"/>
</dbReference>
<accession>A0A7R9H173</accession>
<dbReference type="PROSITE" id="PS50106">
    <property type="entry name" value="PDZ"/>
    <property type="match status" value="1"/>
</dbReference>